<dbReference type="Proteomes" id="UP000050525">
    <property type="component" value="Unassembled WGS sequence"/>
</dbReference>
<gene>
    <name evidence="1" type="ORF">Y1Q_0021551</name>
</gene>
<evidence type="ECO:0000313" key="1">
    <source>
        <dbReference type="EMBL" id="KYO45942.1"/>
    </source>
</evidence>
<name>A0A151PA74_ALLMI</name>
<comment type="caution">
    <text evidence="1">The sequence shown here is derived from an EMBL/GenBank/DDBJ whole genome shotgun (WGS) entry which is preliminary data.</text>
</comment>
<organism evidence="1 2">
    <name type="scientific">Alligator mississippiensis</name>
    <name type="common">American alligator</name>
    <dbReference type="NCBI Taxonomy" id="8496"/>
    <lineage>
        <taxon>Eukaryota</taxon>
        <taxon>Metazoa</taxon>
        <taxon>Chordata</taxon>
        <taxon>Craniata</taxon>
        <taxon>Vertebrata</taxon>
        <taxon>Euteleostomi</taxon>
        <taxon>Archelosauria</taxon>
        <taxon>Archosauria</taxon>
        <taxon>Crocodylia</taxon>
        <taxon>Alligatoridae</taxon>
        <taxon>Alligatorinae</taxon>
        <taxon>Alligator</taxon>
    </lineage>
</organism>
<reference evidence="1 2" key="1">
    <citation type="journal article" date="2012" name="Genome Biol.">
        <title>Sequencing three crocodilian genomes to illuminate the evolution of archosaurs and amniotes.</title>
        <authorList>
            <person name="St John J.A."/>
            <person name="Braun E.L."/>
            <person name="Isberg S.R."/>
            <person name="Miles L.G."/>
            <person name="Chong A.Y."/>
            <person name="Gongora J."/>
            <person name="Dalzell P."/>
            <person name="Moran C."/>
            <person name="Bed'hom B."/>
            <person name="Abzhanov A."/>
            <person name="Burgess S.C."/>
            <person name="Cooksey A.M."/>
            <person name="Castoe T.A."/>
            <person name="Crawford N.G."/>
            <person name="Densmore L.D."/>
            <person name="Drew J.C."/>
            <person name="Edwards S.V."/>
            <person name="Faircloth B.C."/>
            <person name="Fujita M.K."/>
            <person name="Greenwold M.J."/>
            <person name="Hoffmann F.G."/>
            <person name="Howard J.M."/>
            <person name="Iguchi T."/>
            <person name="Janes D.E."/>
            <person name="Khan S.Y."/>
            <person name="Kohno S."/>
            <person name="de Koning A.J."/>
            <person name="Lance S.L."/>
            <person name="McCarthy F.M."/>
            <person name="McCormack J.E."/>
            <person name="Merchant M.E."/>
            <person name="Peterson D.G."/>
            <person name="Pollock D.D."/>
            <person name="Pourmand N."/>
            <person name="Raney B.J."/>
            <person name="Roessler K.A."/>
            <person name="Sanford J.R."/>
            <person name="Sawyer R.H."/>
            <person name="Schmidt C.J."/>
            <person name="Triplett E.W."/>
            <person name="Tuberville T.D."/>
            <person name="Venegas-Anaya M."/>
            <person name="Howard J.T."/>
            <person name="Jarvis E.D."/>
            <person name="Guillette L.J.Jr."/>
            <person name="Glenn T.C."/>
            <person name="Green R.E."/>
            <person name="Ray D.A."/>
        </authorList>
    </citation>
    <scope>NUCLEOTIDE SEQUENCE [LARGE SCALE GENOMIC DNA]</scope>
    <source>
        <strain evidence="1">KSC_2009_1</strain>
    </source>
</reference>
<evidence type="ECO:0000313" key="2">
    <source>
        <dbReference type="Proteomes" id="UP000050525"/>
    </source>
</evidence>
<sequence>MWTNSGECPKIAAITALLETTPCATTHGTELCGYASGSERKYWHGFKKLVKRSTKKEGKENLELRSSLAG</sequence>
<dbReference type="EMBL" id="AKHW03000533">
    <property type="protein sequence ID" value="KYO45942.1"/>
    <property type="molecule type" value="Genomic_DNA"/>
</dbReference>
<protein>
    <submittedName>
        <fullName evidence="1">Uncharacterized protein</fullName>
    </submittedName>
</protein>
<dbReference type="AlphaFoldDB" id="A0A151PA74"/>
<accession>A0A151PA74</accession>
<keyword evidence="2" id="KW-1185">Reference proteome</keyword>
<proteinExistence type="predicted"/>